<organism evidence="2 3">
    <name type="scientific">Flavobacterium granuli</name>
    <dbReference type="NCBI Taxonomy" id="280093"/>
    <lineage>
        <taxon>Bacteria</taxon>
        <taxon>Pseudomonadati</taxon>
        <taxon>Bacteroidota</taxon>
        <taxon>Flavobacteriia</taxon>
        <taxon>Flavobacteriales</taxon>
        <taxon>Flavobacteriaceae</taxon>
        <taxon>Flavobacterium</taxon>
    </lineage>
</organism>
<accession>A0ABU1S3I5</accession>
<dbReference type="RefSeq" id="WP_310006258.1">
    <property type="nucleotide sequence ID" value="NZ_JAVDTX010000004.1"/>
</dbReference>
<evidence type="ECO:0000256" key="1">
    <source>
        <dbReference type="SAM" id="Phobius"/>
    </source>
</evidence>
<reference evidence="2 3" key="1">
    <citation type="submission" date="2023-07" db="EMBL/GenBank/DDBJ databases">
        <title>Sorghum-associated microbial communities from plants grown in Nebraska, USA.</title>
        <authorList>
            <person name="Schachtman D."/>
        </authorList>
    </citation>
    <scope>NUCLEOTIDE SEQUENCE [LARGE SCALE GENOMIC DNA]</scope>
    <source>
        <strain evidence="2 3">BE124</strain>
    </source>
</reference>
<dbReference type="Proteomes" id="UP001261871">
    <property type="component" value="Unassembled WGS sequence"/>
</dbReference>
<comment type="caution">
    <text evidence="2">The sequence shown here is derived from an EMBL/GenBank/DDBJ whole genome shotgun (WGS) entry which is preliminary data.</text>
</comment>
<keyword evidence="1" id="KW-0812">Transmembrane</keyword>
<evidence type="ECO:0000313" key="2">
    <source>
        <dbReference type="EMBL" id="MDR6845190.1"/>
    </source>
</evidence>
<evidence type="ECO:0000313" key="3">
    <source>
        <dbReference type="Proteomes" id="UP001261871"/>
    </source>
</evidence>
<feature type="transmembrane region" description="Helical" evidence="1">
    <location>
        <begin position="75"/>
        <end position="96"/>
    </location>
</feature>
<protein>
    <recommendedName>
        <fullName evidence="4">DUF2752 domain-containing protein</fullName>
    </recommendedName>
</protein>
<feature type="transmembrane region" description="Helical" evidence="1">
    <location>
        <begin position="117"/>
        <end position="134"/>
    </location>
</feature>
<gene>
    <name evidence="2" type="ORF">J2W95_001897</name>
</gene>
<keyword evidence="3" id="KW-1185">Reference proteome</keyword>
<sequence>MSKNKLYILILFACFLGYSWLLFLKLAPVKNSGLDLTVCVFKRVTSLPCPSCGTTRAVSYLFNGEIVKSLFLNPFGIIVAGIMIVSPGWILWDVIAKRQSFYNFYIKIESIIRKKEIAIPLIILVILNWVWNIYKHL</sequence>
<keyword evidence="1" id="KW-1133">Transmembrane helix</keyword>
<dbReference type="Pfam" id="PF10825">
    <property type="entry name" value="DUF2752"/>
    <property type="match status" value="1"/>
</dbReference>
<feature type="transmembrane region" description="Helical" evidence="1">
    <location>
        <begin position="7"/>
        <end position="27"/>
    </location>
</feature>
<dbReference type="InterPro" id="IPR021215">
    <property type="entry name" value="DUF2752"/>
</dbReference>
<name>A0ABU1S3I5_9FLAO</name>
<dbReference type="EMBL" id="JAVDTX010000004">
    <property type="protein sequence ID" value="MDR6845190.1"/>
    <property type="molecule type" value="Genomic_DNA"/>
</dbReference>
<keyword evidence="1" id="KW-0472">Membrane</keyword>
<evidence type="ECO:0008006" key="4">
    <source>
        <dbReference type="Google" id="ProtNLM"/>
    </source>
</evidence>
<proteinExistence type="predicted"/>